<dbReference type="GO" id="GO:0044038">
    <property type="term" value="P:cell wall macromolecule biosynthetic process"/>
    <property type="evidence" value="ECO:0007669"/>
    <property type="project" value="TreeGrafter"/>
</dbReference>
<evidence type="ECO:0000256" key="3">
    <source>
        <dbReference type="ARBA" id="ARBA00022692"/>
    </source>
</evidence>
<feature type="transmembrane region" description="Helical" evidence="7">
    <location>
        <begin position="228"/>
        <end position="247"/>
    </location>
</feature>
<evidence type="ECO:0000256" key="5">
    <source>
        <dbReference type="ARBA" id="ARBA00023136"/>
    </source>
</evidence>
<comment type="subcellular location">
    <subcellularLocation>
        <location evidence="1">Membrane</location>
        <topology evidence="1">Multi-pass membrane protein</topology>
    </subcellularLocation>
</comment>
<evidence type="ECO:0000256" key="4">
    <source>
        <dbReference type="ARBA" id="ARBA00022989"/>
    </source>
</evidence>
<dbReference type="AlphaFoldDB" id="A0AAV2FYX8"/>
<protein>
    <submittedName>
        <fullName evidence="8">Uncharacterized protein</fullName>
    </submittedName>
</protein>
<feature type="transmembrane region" description="Helical" evidence="7">
    <location>
        <begin position="323"/>
        <end position="343"/>
    </location>
</feature>
<feature type="transmembrane region" description="Helical" evidence="7">
    <location>
        <begin position="411"/>
        <end position="430"/>
    </location>
</feature>
<evidence type="ECO:0000313" key="8">
    <source>
        <dbReference type="EMBL" id="CAL1403164.1"/>
    </source>
</evidence>
<keyword evidence="5 7" id="KW-0472">Membrane</keyword>
<dbReference type="EMBL" id="OZ034820">
    <property type="protein sequence ID" value="CAL1403164.1"/>
    <property type="molecule type" value="Genomic_DNA"/>
</dbReference>
<proteinExistence type="predicted"/>
<dbReference type="GO" id="GO:0008963">
    <property type="term" value="F:phospho-N-acetylmuramoyl-pentapeptide-transferase activity"/>
    <property type="evidence" value="ECO:0007669"/>
    <property type="project" value="InterPro"/>
</dbReference>
<feature type="transmembrane region" description="Helical" evidence="7">
    <location>
        <begin position="381"/>
        <end position="399"/>
    </location>
</feature>
<accession>A0AAV2FYX8</accession>
<feature type="region of interest" description="Disordered" evidence="6">
    <location>
        <begin position="1"/>
        <end position="20"/>
    </location>
</feature>
<keyword evidence="9" id="KW-1185">Reference proteome</keyword>
<dbReference type="GO" id="GO:0005886">
    <property type="term" value="C:plasma membrane"/>
    <property type="evidence" value="ECO:0007669"/>
    <property type="project" value="TreeGrafter"/>
</dbReference>
<reference evidence="8 9" key="1">
    <citation type="submission" date="2024-04" db="EMBL/GenBank/DDBJ databases">
        <authorList>
            <person name="Fracassetti M."/>
        </authorList>
    </citation>
    <scope>NUCLEOTIDE SEQUENCE [LARGE SCALE GENOMIC DNA]</scope>
</reference>
<feature type="transmembrane region" description="Helical" evidence="7">
    <location>
        <begin position="436"/>
        <end position="455"/>
    </location>
</feature>
<dbReference type="InterPro" id="IPR003524">
    <property type="entry name" value="PNAcMuramoyl-5peptid_Trfase"/>
</dbReference>
<dbReference type="GO" id="GO:0071555">
    <property type="term" value="P:cell wall organization"/>
    <property type="evidence" value="ECO:0007669"/>
    <property type="project" value="TreeGrafter"/>
</dbReference>
<dbReference type="CDD" id="cd06852">
    <property type="entry name" value="GT_MraY"/>
    <property type="match status" value="1"/>
</dbReference>
<dbReference type="Pfam" id="PF00953">
    <property type="entry name" value="Glycos_transf_4"/>
    <property type="match status" value="1"/>
</dbReference>
<feature type="transmembrane region" description="Helical" evidence="7">
    <location>
        <begin position="183"/>
        <end position="207"/>
    </location>
</feature>
<organism evidence="8 9">
    <name type="scientific">Linum trigynum</name>
    <dbReference type="NCBI Taxonomy" id="586398"/>
    <lineage>
        <taxon>Eukaryota</taxon>
        <taxon>Viridiplantae</taxon>
        <taxon>Streptophyta</taxon>
        <taxon>Embryophyta</taxon>
        <taxon>Tracheophyta</taxon>
        <taxon>Spermatophyta</taxon>
        <taxon>Magnoliopsida</taxon>
        <taxon>eudicotyledons</taxon>
        <taxon>Gunneridae</taxon>
        <taxon>Pentapetalae</taxon>
        <taxon>rosids</taxon>
        <taxon>fabids</taxon>
        <taxon>Malpighiales</taxon>
        <taxon>Linaceae</taxon>
        <taxon>Linum</taxon>
    </lineage>
</organism>
<feature type="transmembrane region" description="Helical" evidence="7">
    <location>
        <begin position="355"/>
        <end position="375"/>
    </location>
</feature>
<dbReference type="PANTHER" id="PTHR22926">
    <property type="entry name" value="PHOSPHO-N-ACETYLMURAMOYL-PENTAPEPTIDE-TRANSFERASE"/>
    <property type="match status" value="1"/>
</dbReference>
<dbReference type="InterPro" id="IPR000715">
    <property type="entry name" value="Glycosyl_transferase_4"/>
</dbReference>
<evidence type="ECO:0000256" key="7">
    <source>
        <dbReference type="SAM" id="Phobius"/>
    </source>
</evidence>
<evidence type="ECO:0000256" key="6">
    <source>
        <dbReference type="SAM" id="MobiDB-lite"/>
    </source>
</evidence>
<feature type="transmembrane region" description="Helical" evidence="7">
    <location>
        <begin position="144"/>
        <end position="163"/>
    </location>
</feature>
<evidence type="ECO:0000256" key="1">
    <source>
        <dbReference type="ARBA" id="ARBA00004141"/>
    </source>
</evidence>
<keyword evidence="4 7" id="KW-1133">Transmembrane helix</keyword>
<sequence length="512" mass="55395">MRSLNHHRPNIRPGCSRRRSHSSILDAASSLSFYSRPSYNPQLKALRVNRNAIRLHDRAVQTRAFDVDSFFMSPVDDWGDNEDFPVDYVFSSSDADSSDGEFVLSPLTDMDLPTSKVSTNDAVTLTAHRLGLIGRGHRRHRVNYGIWNNFGLITFLTVLLLFIDWRAWKIVRVPLPSLYLSRPFFLSAALVACAGYICVPLLDALMIHETVRRVGHFMYSRKRETPTMGGLFTVPIGVGVSFFFVGFTCVEVSAAALATIAFGAIGFLDDIVRVINRHHCGLSMWTKVLLEVASGTGFAVWLSTANISSPYSMKMLVPLPAPLGLVCLGKFYLVLTSLCFVSMGRGIDLTDGLDGLTAGTAASAFTGMAVAVLPICPELGIFGASMAGACVGFLLHNRYKASVLLGDTGSLALGGALAAMAACTGMFFPLFLSSGIFLLEALSVGMQVIFGVVNLKTRKGLKAGIERYATCITPLHRHLQLWGVKEPVIVASAYVISSFLALTGGYVALISA</sequence>
<feature type="transmembrane region" description="Helical" evidence="7">
    <location>
        <begin position="284"/>
        <end position="303"/>
    </location>
</feature>
<dbReference type="PANTHER" id="PTHR22926:SF5">
    <property type="entry name" value="PHOSPHO-N-ACETYLMURAMOYL-PENTAPEPTIDE-TRANSFERASE HOMOLOG"/>
    <property type="match status" value="1"/>
</dbReference>
<evidence type="ECO:0000313" key="9">
    <source>
        <dbReference type="Proteomes" id="UP001497516"/>
    </source>
</evidence>
<keyword evidence="3 7" id="KW-0812">Transmembrane</keyword>
<feature type="transmembrane region" description="Helical" evidence="7">
    <location>
        <begin position="488"/>
        <end position="509"/>
    </location>
</feature>
<name>A0AAV2FYX8_9ROSI</name>
<evidence type="ECO:0000256" key="2">
    <source>
        <dbReference type="ARBA" id="ARBA00022679"/>
    </source>
</evidence>
<gene>
    <name evidence="8" type="ORF">LTRI10_LOCUS43112</name>
</gene>
<feature type="transmembrane region" description="Helical" evidence="7">
    <location>
        <begin position="253"/>
        <end position="272"/>
    </location>
</feature>
<keyword evidence="2" id="KW-0808">Transferase</keyword>
<dbReference type="Proteomes" id="UP001497516">
    <property type="component" value="Chromosome 7"/>
</dbReference>